<name>A0A314Y6U0_PRUYE</name>
<comment type="caution">
    <text evidence="1">The sequence shown here is derived from an EMBL/GenBank/DDBJ whole genome shotgun (WGS) entry which is preliminary data.</text>
</comment>
<dbReference type="EMBL" id="PJQY01001720">
    <property type="protein sequence ID" value="PQQ00271.1"/>
    <property type="molecule type" value="Genomic_DNA"/>
</dbReference>
<proteinExistence type="predicted"/>
<dbReference type="AlphaFoldDB" id="A0A314Y6U0"/>
<dbReference type="Proteomes" id="UP000250321">
    <property type="component" value="Unassembled WGS sequence"/>
</dbReference>
<accession>A0A314Y6U0</accession>
<protein>
    <submittedName>
        <fullName evidence="1">Uncharacterized protein</fullName>
    </submittedName>
</protein>
<sequence>MTFASSATPAIIAVSLSFFSQTRVRYPGPLVLCNGELNSFHSPTVPQLPNENC</sequence>
<reference evidence="1 2" key="1">
    <citation type="submission" date="2018-02" db="EMBL/GenBank/DDBJ databases">
        <title>Draft genome of wild Prunus yedoensis var. nudiflora.</title>
        <authorList>
            <person name="Baek S."/>
            <person name="Kim J.-H."/>
            <person name="Choi K."/>
            <person name="Kim G.-B."/>
            <person name="Cho A."/>
            <person name="Jang H."/>
            <person name="Shin C.-H."/>
            <person name="Yu H.-J."/>
            <person name="Mun J.-H."/>
        </authorList>
    </citation>
    <scope>NUCLEOTIDE SEQUENCE [LARGE SCALE GENOMIC DNA]</scope>
    <source>
        <strain evidence="2">cv. Jeju island</strain>
        <tissue evidence="1">Leaf</tissue>
    </source>
</reference>
<gene>
    <name evidence="1" type="ORF">Pyn_27917</name>
</gene>
<evidence type="ECO:0000313" key="1">
    <source>
        <dbReference type="EMBL" id="PQQ00271.1"/>
    </source>
</evidence>
<keyword evidence="2" id="KW-1185">Reference proteome</keyword>
<organism evidence="1 2">
    <name type="scientific">Prunus yedoensis var. nudiflora</name>
    <dbReference type="NCBI Taxonomy" id="2094558"/>
    <lineage>
        <taxon>Eukaryota</taxon>
        <taxon>Viridiplantae</taxon>
        <taxon>Streptophyta</taxon>
        <taxon>Embryophyta</taxon>
        <taxon>Tracheophyta</taxon>
        <taxon>Spermatophyta</taxon>
        <taxon>Magnoliopsida</taxon>
        <taxon>eudicotyledons</taxon>
        <taxon>Gunneridae</taxon>
        <taxon>Pentapetalae</taxon>
        <taxon>rosids</taxon>
        <taxon>fabids</taxon>
        <taxon>Rosales</taxon>
        <taxon>Rosaceae</taxon>
        <taxon>Amygdaloideae</taxon>
        <taxon>Amygdaleae</taxon>
        <taxon>Prunus</taxon>
    </lineage>
</organism>
<evidence type="ECO:0000313" key="2">
    <source>
        <dbReference type="Proteomes" id="UP000250321"/>
    </source>
</evidence>